<dbReference type="EMBL" id="LFXA01000004">
    <property type="protein sequence ID" value="KNB52565.1"/>
    <property type="molecule type" value="Genomic_DNA"/>
</dbReference>
<evidence type="ECO:0008006" key="3">
    <source>
        <dbReference type="Google" id="ProtNLM"/>
    </source>
</evidence>
<accession>A0A0K9XGP8</accession>
<dbReference type="OrthoDB" id="4225510at2"/>
<gene>
    <name evidence="1" type="ORF">AC230_07805</name>
</gene>
<dbReference type="Proteomes" id="UP000037288">
    <property type="component" value="Unassembled WGS sequence"/>
</dbReference>
<protein>
    <recommendedName>
        <fullName evidence="3">YCII-related domain-containing protein</fullName>
    </recommendedName>
</protein>
<organism evidence="1 2">
    <name type="scientific">Streptomyces caatingaensis</name>
    <dbReference type="NCBI Taxonomy" id="1678637"/>
    <lineage>
        <taxon>Bacteria</taxon>
        <taxon>Bacillati</taxon>
        <taxon>Actinomycetota</taxon>
        <taxon>Actinomycetes</taxon>
        <taxon>Kitasatosporales</taxon>
        <taxon>Streptomycetaceae</taxon>
        <taxon>Streptomyces</taxon>
    </lineage>
</organism>
<evidence type="ECO:0000313" key="1">
    <source>
        <dbReference type="EMBL" id="KNB52565.1"/>
    </source>
</evidence>
<reference evidence="2" key="1">
    <citation type="submission" date="2015-07" db="EMBL/GenBank/DDBJ databases">
        <title>Draft genome sequence of Streptomyces sp. CMAA 1322, a bacterium isolated from Caatinga biome, from dry forest semiarid of Brazil.</title>
        <authorList>
            <person name="Santos S.N."/>
            <person name="Gacesa R."/>
            <person name="Taketani R.G."/>
            <person name="Long P.F."/>
            <person name="Melo I.S."/>
        </authorList>
    </citation>
    <scope>NUCLEOTIDE SEQUENCE [LARGE SCALE GENOMIC DNA]</scope>
    <source>
        <strain evidence="2">CMAA 1322</strain>
    </source>
</reference>
<dbReference type="AlphaFoldDB" id="A0A0K9XGP8"/>
<dbReference type="STRING" id="1678637.AC230_07805"/>
<comment type="caution">
    <text evidence="1">The sequence shown here is derived from an EMBL/GenBank/DDBJ whole genome shotgun (WGS) entry which is preliminary data.</text>
</comment>
<dbReference type="PATRIC" id="fig|1678637.3.peg.1694"/>
<keyword evidence="2" id="KW-1185">Reference proteome</keyword>
<proteinExistence type="predicted"/>
<dbReference type="RefSeq" id="WP_049715328.1">
    <property type="nucleotide sequence ID" value="NZ_LFXA01000004.1"/>
</dbReference>
<name>A0A0K9XGP8_9ACTN</name>
<evidence type="ECO:0000313" key="2">
    <source>
        <dbReference type="Proteomes" id="UP000037288"/>
    </source>
</evidence>
<sequence>MFYVLLAHHSPETCPTSHAKTRELLLRMAPEIPGIAGKAGVSIVAGPFVNREHTVVMIVEAERPESVDRFLVESRIPQWNRVHILPSLRMEEVMDEVREAAPLF</sequence>